<keyword evidence="3" id="KW-0238">DNA-binding</keyword>
<proteinExistence type="inferred from homology"/>
<dbReference type="EMBL" id="QFWT01000003">
    <property type="protein sequence ID" value="PWI33984.1"/>
    <property type="molecule type" value="Genomic_DNA"/>
</dbReference>
<evidence type="ECO:0000259" key="5">
    <source>
        <dbReference type="PROSITE" id="PS50931"/>
    </source>
</evidence>
<keyword evidence="2" id="KW-0805">Transcription regulation</keyword>
<evidence type="ECO:0000256" key="3">
    <source>
        <dbReference type="ARBA" id="ARBA00023125"/>
    </source>
</evidence>
<dbReference type="CDD" id="cd05466">
    <property type="entry name" value="PBP2_LTTR_substrate"/>
    <property type="match status" value="1"/>
</dbReference>
<comment type="similarity">
    <text evidence="1">Belongs to the LysR transcriptional regulatory family.</text>
</comment>
<comment type="caution">
    <text evidence="6">The sequence shown here is derived from an EMBL/GenBank/DDBJ whole genome shotgun (WGS) entry which is preliminary data.</text>
</comment>
<sequence>MEFRQLKHFVAVAETGTISAASRRLNLAQPAISSSIKKLEMELNMPLLHRRERGVSLTDAGIQFLQHARQILQQASDARLSMLALEGLERGEVKIGVPSMIGSYFLPPLLMAFKHQYANLSLNIIDDGTRNIRQMLLDGELELGVIADTYLRPELDSAPLIQEEMVVCMAPDHPLAEKELIEYEDFLSHDLVLFQKSYYHHSLIEKISREMQIIPKVAFSSNLLPLIKSVIRQGYAISPMWKVAIQDDDQIISRPFKQPFYIDLSLAWRRDSYLSRANQVFRDFVLENVAAG</sequence>
<organism evidence="6 7">
    <name type="scientific">Vibrio albus</name>
    <dbReference type="NCBI Taxonomy" id="2200953"/>
    <lineage>
        <taxon>Bacteria</taxon>
        <taxon>Pseudomonadati</taxon>
        <taxon>Pseudomonadota</taxon>
        <taxon>Gammaproteobacteria</taxon>
        <taxon>Vibrionales</taxon>
        <taxon>Vibrionaceae</taxon>
        <taxon>Vibrio</taxon>
    </lineage>
</organism>
<dbReference type="GO" id="GO:0005829">
    <property type="term" value="C:cytosol"/>
    <property type="evidence" value="ECO:0007669"/>
    <property type="project" value="TreeGrafter"/>
</dbReference>
<dbReference type="InterPro" id="IPR005119">
    <property type="entry name" value="LysR_subst-bd"/>
</dbReference>
<reference evidence="6 7" key="1">
    <citation type="submission" date="2018-05" db="EMBL/GenBank/DDBJ databases">
        <title>Vibrio limimaris sp. nov., isolated from marine sediment.</title>
        <authorList>
            <person name="Li C.-M."/>
        </authorList>
    </citation>
    <scope>NUCLEOTIDE SEQUENCE [LARGE SCALE GENOMIC DNA]</scope>
    <source>
        <strain evidence="6 7">E4404</strain>
    </source>
</reference>
<evidence type="ECO:0000256" key="2">
    <source>
        <dbReference type="ARBA" id="ARBA00023015"/>
    </source>
</evidence>
<dbReference type="Gene3D" id="3.40.190.290">
    <property type="match status" value="1"/>
</dbReference>
<dbReference type="PROSITE" id="PS50931">
    <property type="entry name" value="HTH_LYSR"/>
    <property type="match status" value="1"/>
</dbReference>
<keyword evidence="4" id="KW-0804">Transcription</keyword>
<dbReference type="SUPFAM" id="SSF46785">
    <property type="entry name" value="Winged helix' DNA-binding domain"/>
    <property type="match status" value="1"/>
</dbReference>
<feature type="domain" description="HTH lysR-type" evidence="5">
    <location>
        <begin position="1"/>
        <end position="58"/>
    </location>
</feature>
<dbReference type="RefSeq" id="WP_109319236.1">
    <property type="nucleotide sequence ID" value="NZ_QFWT01000003.1"/>
</dbReference>
<dbReference type="PANTHER" id="PTHR30419:SF30">
    <property type="entry name" value="LYSR FAMILY TRANSCRIPTIONAL REGULATOR"/>
    <property type="match status" value="1"/>
</dbReference>
<dbReference type="GO" id="GO:0003700">
    <property type="term" value="F:DNA-binding transcription factor activity"/>
    <property type="evidence" value="ECO:0007669"/>
    <property type="project" value="InterPro"/>
</dbReference>
<name>A0A2U3BB89_9VIBR</name>
<dbReference type="OrthoDB" id="646694at2"/>
<dbReference type="Pfam" id="PF00126">
    <property type="entry name" value="HTH_1"/>
    <property type="match status" value="1"/>
</dbReference>
<dbReference type="GO" id="GO:0003677">
    <property type="term" value="F:DNA binding"/>
    <property type="evidence" value="ECO:0007669"/>
    <property type="project" value="UniProtKB-KW"/>
</dbReference>
<evidence type="ECO:0000256" key="4">
    <source>
        <dbReference type="ARBA" id="ARBA00023163"/>
    </source>
</evidence>
<evidence type="ECO:0000313" key="6">
    <source>
        <dbReference type="EMBL" id="PWI33984.1"/>
    </source>
</evidence>
<dbReference type="InterPro" id="IPR050950">
    <property type="entry name" value="HTH-type_LysR_regulators"/>
</dbReference>
<dbReference type="InterPro" id="IPR036388">
    <property type="entry name" value="WH-like_DNA-bd_sf"/>
</dbReference>
<evidence type="ECO:0000313" key="7">
    <source>
        <dbReference type="Proteomes" id="UP000245362"/>
    </source>
</evidence>
<keyword evidence="7" id="KW-1185">Reference proteome</keyword>
<accession>A0A2U3BB89</accession>
<dbReference type="PRINTS" id="PR00039">
    <property type="entry name" value="HTHLYSR"/>
</dbReference>
<gene>
    <name evidence="6" type="ORF">DI392_07230</name>
</gene>
<dbReference type="Gene3D" id="1.10.10.10">
    <property type="entry name" value="Winged helix-like DNA-binding domain superfamily/Winged helix DNA-binding domain"/>
    <property type="match status" value="1"/>
</dbReference>
<dbReference type="AlphaFoldDB" id="A0A2U3BB89"/>
<dbReference type="FunFam" id="1.10.10.10:FF:000001">
    <property type="entry name" value="LysR family transcriptional regulator"/>
    <property type="match status" value="1"/>
</dbReference>
<dbReference type="Pfam" id="PF03466">
    <property type="entry name" value="LysR_substrate"/>
    <property type="match status" value="1"/>
</dbReference>
<dbReference type="InterPro" id="IPR036390">
    <property type="entry name" value="WH_DNA-bd_sf"/>
</dbReference>
<protein>
    <submittedName>
        <fullName evidence="6">LysR family transcriptional regulator</fullName>
    </submittedName>
</protein>
<dbReference type="InterPro" id="IPR000847">
    <property type="entry name" value="LysR_HTH_N"/>
</dbReference>
<dbReference type="Proteomes" id="UP000245362">
    <property type="component" value="Unassembled WGS sequence"/>
</dbReference>
<dbReference type="PANTHER" id="PTHR30419">
    <property type="entry name" value="HTH-TYPE TRANSCRIPTIONAL REGULATOR YBHD"/>
    <property type="match status" value="1"/>
</dbReference>
<dbReference type="SUPFAM" id="SSF53850">
    <property type="entry name" value="Periplasmic binding protein-like II"/>
    <property type="match status" value="1"/>
</dbReference>
<evidence type="ECO:0000256" key="1">
    <source>
        <dbReference type="ARBA" id="ARBA00009437"/>
    </source>
</evidence>